<name>A0A7T0C143_9BACT</name>
<sequence length="278" mass="32279">MKKLSLPKLNFKLPAFGRFGKRDPKVEQEEDFGPGRDTLGGKKTVEPGYQAPSLINLHDYRQELVKVQIQKRIMQACSIPLAFVFLLMGNWIVELDRVDMIKADIKNLEKQVAALESDYQAVKKMQEQIRRSDEIVSGIQTLRHSQFETTRILNDLYSQVPDAIWLTAVEQKNWHQLKKEKVPYILFEDPSVKDQRKKKKKSKDEDSREDLYEFIEIRGMAIGEEPGNDVAKLTMNLEKLPYFEKVFIFKTGRKQIATVYGDEFIIYCFMPVSLDPNA</sequence>
<keyword evidence="1" id="KW-0175">Coiled coil</keyword>
<evidence type="ECO:0000313" key="4">
    <source>
        <dbReference type="Proteomes" id="UP000594464"/>
    </source>
</evidence>
<evidence type="ECO:0000313" key="3">
    <source>
        <dbReference type="EMBL" id="QPJ64619.1"/>
    </source>
</evidence>
<feature type="region of interest" description="Disordered" evidence="2">
    <location>
        <begin position="24"/>
        <end position="43"/>
    </location>
</feature>
<accession>A0A7T0C143</accession>
<reference evidence="4" key="1">
    <citation type="submission" date="2020-02" db="EMBL/GenBank/DDBJ databases">
        <title>Genomic and physiological characterization of two novel Nitrospinaceae genera.</title>
        <authorList>
            <person name="Mueller A.J."/>
            <person name="Jung M.-Y."/>
            <person name="Strachan C.R."/>
            <person name="Herbold C.W."/>
            <person name="Kirkegaard R.H."/>
            <person name="Daims H."/>
        </authorList>
    </citation>
    <scope>NUCLEOTIDE SEQUENCE [LARGE SCALE GENOMIC DNA]</scope>
</reference>
<proteinExistence type="predicted"/>
<evidence type="ECO:0000256" key="2">
    <source>
        <dbReference type="SAM" id="MobiDB-lite"/>
    </source>
</evidence>
<feature type="coiled-coil region" evidence="1">
    <location>
        <begin position="98"/>
        <end position="125"/>
    </location>
</feature>
<gene>
    <name evidence="3" type="ORF">G3M78_04120</name>
</gene>
<organism evidence="3 4">
    <name type="scientific">Candidatus Nitrohelix vancouverensis</name>
    <dbReference type="NCBI Taxonomy" id="2705534"/>
    <lineage>
        <taxon>Bacteria</taxon>
        <taxon>Pseudomonadati</taxon>
        <taxon>Nitrospinota/Tectimicrobiota group</taxon>
        <taxon>Nitrospinota</taxon>
        <taxon>Nitrospinia</taxon>
        <taxon>Nitrospinales</taxon>
        <taxon>Nitrospinaceae</taxon>
        <taxon>Candidatus Nitrohelix</taxon>
    </lineage>
</organism>
<dbReference type="EMBL" id="CP048620">
    <property type="protein sequence ID" value="QPJ64619.1"/>
    <property type="molecule type" value="Genomic_DNA"/>
</dbReference>
<protein>
    <submittedName>
        <fullName evidence="3">PilN domain-containing protein</fullName>
    </submittedName>
</protein>
<dbReference type="KEGG" id="nva:G3M78_04120"/>
<dbReference type="AlphaFoldDB" id="A0A7T0C143"/>
<dbReference type="Proteomes" id="UP000594464">
    <property type="component" value="Chromosome"/>
</dbReference>
<evidence type="ECO:0000256" key="1">
    <source>
        <dbReference type="SAM" id="Coils"/>
    </source>
</evidence>